<accession>A0ABQ1JNL2</accession>
<evidence type="ECO:0008006" key="3">
    <source>
        <dbReference type="Google" id="ProtNLM"/>
    </source>
</evidence>
<dbReference type="RefSeq" id="WP_084392513.1">
    <property type="nucleotide sequence ID" value="NZ_BMKF01000002.1"/>
</dbReference>
<comment type="caution">
    <text evidence="1">The sequence shown here is derived from an EMBL/GenBank/DDBJ whole genome shotgun (WGS) entry which is preliminary data.</text>
</comment>
<evidence type="ECO:0000313" key="1">
    <source>
        <dbReference type="EMBL" id="GGB70746.1"/>
    </source>
</evidence>
<organism evidence="1 2">
    <name type="scientific">Henriciella pelagia</name>
    <dbReference type="NCBI Taxonomy" id="1977912"/>
    <lineage>
        <taxon>Bacteria</taxon>
        <taxon>Pseudomonadati</taxon>
        <taxon>Pseudomonadota</taxon>
        <taxon>Alphaproteobacteria</taxon>
        <taxon>Hyphomonadales</taxon>
        <taxon>Hyphomonadaceae</taxon>
        <taxon>Henriciella</taxon>
    </lineage>
</organism>
<protein>
    <recommendedName>
        <fullName evidence="3">Dicarboxylate transport domain-containing protein</fullName>
    </recommendedName>
</protein>
<dbReference type="EMBL" id="BMKF01000002">
    <property type="protein sequence ID" value="GGB70746.1"/>
    <property type="molecule type" value="Genomic_DNA"/>
</dbReference>
<evidence type="ECO:0000313" key="2">
    <source>
        <dbReference type="Proteomes" id="UP000628854"/>
    </source>
</evidence>
<keyword evidence="2" id="KW-1185">Reference proteome</keyword>
<name>A0ABQ1JNL2_9PROT</name>
<dbReference type="InterPro" id="IPR021730">
    <property type="entry name" value="YdbH"/>
</dbReference>
<sequence>MKSGLLNWRKWPFWLGLVALLVVLSLVLAWLFRIQIAQYAVQRWCQSQALTCTAKINDLGLSSLRVTGVEVATQTGDVPFEAGEARIGLDWPGLFRPVVTDILLRSPVLRGTFTEDNEITFGGLEKLASGDSSSDTSPAFEMTNIRIELTTPAGPLVLTGQASGQMPMRVDLQADVEPVRLETGGNRLDIREGNVDLSLIGIKLSGHAEFELAEAAFANLAASDIKLSANMQDGLLPALDWAFSAGTFQRPGLSLSDAEFEGTLALKSPQNDEEISPWLSRIKSGTVEGTVAALSWRETFAEAVSFTLDTARDRSGELGAGYGLIVSGLERPDIAAEELTLSGDFKVDDALSVINAHGDLSVSGARVPGEYRSSLLSRLSLGGPFQAHSDALRAALSAALEEFSGGTGFELTIDESGYWSLVSTRVISAKSADGTSVALTPKPAKPALNIADEGVELAGLVTLDGPRVPKIAMDLTRASLAPDLIIDTGGLTLSPWTADGLTIASEVSELHFERAEGVPRLQTIGELRIRGKLYGQTFGDTRLFGGIEAAGGSSLRVQTFRTRCLGFNTAGIRTGAGYALEPVNLELCPRDGRVVRPIPGGSAGTIDLGKLELPFRGENTSGTLSLQNAVLDWSATRTARLDLKGSEMSLPLTIGEKTLIVASAEPDLALATTNPVSLTASTGASQFSGSLVPADISLDALDLDARLPSTGIEGTASAKGVEVRDRGADPLYVPLRGDLAATFQKGIMQLTGPVTTRPAGQKVADVDLELDILALDGTASVLTPELTFRPRGFQPTALSDRVRGFLSNARGTLKGRADFVIESGKTSGTGWVSADGFGFDTLRLGAVNDVSGRIEFNDIMKLTTPPGQEIRLGQISPGIPLSNGRIRFQLNEGLEATIEDARWPFAGGEIYTGGSSWTIAGTRDVIEITAKSLELAEIVRVFDLPDVKAQGTVTGTFPVEIIGPNTFIRNATLTADSSGGTIAYTGDVADAAAAADDRVSMAFDALKDFRFSVLEIGADGNLSGDILITMRLVGTSPEVLDGAPFAFNIGIDSKLMQLIRTGRSISSSDWLADVAAESVRNRQSGGTGSTPPEQ</sequence>
<proteinExistence type="predicted"/>
<gene>
    <name evidence="1" type="ORF">GCM10011503_19320</name>
</gene>
<dbReference type="Proteomes" id="UP000628854">
    <property type="component" value="Unassembled WGS sequence"/>
</dbReference>
<reference evidence="2" key="1">
    <citation type="journal article" date="2019" name="Int. J. Syst. Evol. Microbiol.">
        <title>The Global Catalogue of Microorganisms (GCM) 10K type strain sequencing project: providing services to taxonomists for standard genome sequencing and annotation.</title>
        <authorList>
            <consortium name="The Broad Institute Genomics Platform"/>
            <consortium name="The Broad Institute Genome Sequencing Center for Infectious Disease"/>
            <person name="Wu L."/>
            <person name="Ma J."/>
        </authorList>
    </citation>
    <scope>NUCLEOTIDE SEQUENCE [LARGE SCALE GENOMIC DNA]</scope>
    <source>
        <strain evidence="2">CGMCC 1.15928</strain>
    </source>
</reference>
<dbReference type="Pfam" id="PF11739">
    <property type="entry name" value="YdbH-like"/>
    <property type="match status" value="1"/>
</dbReference>